<comment type="caution">
    <text evidence="1">The sequence shown here is derived from an EMBL/GenBank/DDBJ whole genome shotgun (WGS) entry which is preliminary data.</text>
</comment>
<organism evidence="1">
    <name type="scientific">mine drainage metagenome</name>
    <dbReference type="NCBI Taxonomy" id="410659"/>
    <lineage>
        <taxon>unclassified sequences</taxon>
        <taxon>metagenomes</taxon>
        <taxon>ecological metagenomes</taxon>
    </lineage>
</organism>
<sequence>IHHGESLARRFDAGSYISLTRAMDAHDLERTRPGIPGRHPLNGFPPTLVIGITSDILYPPEEQMHLASKLPGAELAWLDSPYGHDAFLIETDALDALLRSYRAKLEDGTIIPAATGGEICPL</sequence>
<dbReference type="PANTHER" id="PTHR32268">
    <property type="entry name" value="HOMOSERINE O-ACETYLTRANSFERASE"/>
    <property type="match status" value="1"/>
</dbReference>
<accession>T0Z0W0</accession>
<dbReference type="Gene3D" id="3.40.50.1820">
    <property type="entry name" value="alpha/beta hydrolase"/>
    <property type="match status" value="1"/>
</dbReference>
<feature type="non-terminal residue" evidence="1">
    <location>
        <position position="1"/>
    </location>
</feature>
<dbReference type="AlphaFoldDB" id="T0Z0W0"/>
<dbReference type="EMBL" id="AUZZ01008139">
    <property type="protein sequence ID" value="EQD38943.1"/>
    <property type="molecule type" value="Genomic_DNA"/>
</dbReference>
<name>T0Z0W0_9ZZZZ</name>
<reference evidence="1" key="2">
    <citation type="journal article" date="2014" name="ISME J.">
        <title>Microbial stratification in low pH oxic and suboxic macroscopic growths along an acid mine drainage.</title>
        <authorList>
            <person name="Mendez-Garcia C."/>
            <person name="Mesa V."/>
            <person name="Sprenger R.R."/>
            <person name="Richter M."/>
            <person name="Diez M.S."/>
            <person name="Solano J."/>
            <person name="Bargiela R."/>
            <person name="Golyshina O.V."/>
            <person name="Manteca A."/>
            <person name="Ramos J.L."/>
            <person name="Gallego J.R."/>
            <person name="Llorente I."/>
            <person name="Martins Dos Santos V.A."/>
            <person name="Jensen O.N."/>
            <person name="Pelaez A.I."/>
            <person name="Sanchez J."/>
            <person name="Ferrer M."/>
        </authorList>
    </citation>
    <scope>NUCLEOTIDE SEQUENCE</scope>
</reference>
<dbReference type="InterPro" id="IPR029058">
    <property type="entry name" value="AB_hydrolase_fold"/>
</dbReference>
<dbReference type="SUPFAM" id="SSF53474">
    <property type="entry name" value="alpha/beta-Hydrolases"/>
    <property type="match status" value="1"/>
</dbReference>
<dbReference type="InterPro" id="IPR008220">
    <property type="entry name" value="HAT_MetX-like"/>
</dbReference>
<evidence type="ECO:0000313" key="1">
    <source>
        <dbReference type="EMBL" id="EQD38943.1"/>
    </source>
</evidence>
<proteinExistence type="predicted"/>
<dbReference type="PANTHER" id="PTHR32268:SF11">
    <property type="entry name" value="HOMOSERINE O-ACETYLTRANSFERASE"/>
    <property type="match status" value="1"/>
</dbReference>
<dbReference type="GO" id="GO:0004414">
    <property type="term" value="F:homoserine O-acetyltransferase activity"/>
    <property type="evidence" value="ECO:0007669"/>
    <property type="project" value="TreeGrafter"/>
</dbReference>
<dbReference type="GO" id="GO:0009092">
    <property type="term" value="P:homoserine metabolic process"/>
    <property type="evidence" value="ECO:0007669"/>
    <property type="project" value="TreeGrafter"/>
</dbReference>
<keyword evidence="1" id="KW-0808">Transferase</keyword>
<reference evidence="1" key="1">
    <citation type="submission" date="2013-08" db="EMBL/GenBank/DDBJ databases">
        <authorList>
            <person name="Mendez C."/>
            <person name="Richter M."/>
            <person name="Ferrer M."/>
            <person name="Sanchez J."/>
        </authorList>
    </citation>
    <scope>NUCLEOTIDE SEQUENCE</scope>
</reference>
<dbReference type="GO" id="GO:0009086">
    <property type="term" value="P:methionine biosynthetic process"/>
    <property type="evidence" value="ECO:0007669"/>
    <property type="project" value="TreeGrafter"/>
</dbReference>
<protein>
    <submittedName>
        <fullName evidence="1">Homoserine O-acetyltransferase</fullName>
    </submittedName>
</protein>
<gene>
    <name evidence="1" type="ORF">B2A_11291</name>
</gene>